<feature type="transmembrane region" description="Helical" evidence="7">
    <location>
        <begin position="272"/>
        <end position="289"/>
    </location>
</feature>
<accession>A0A162LWL0</accession>
<feature type="transmembrane region" description="Helical" evidence="7">
    <location>
        <begin position="160"/>
        <end position="178"/>
    </location>
</feature>
<dbReference type="RefSeq" id="WP_062761523.1">
    <property type="nucleotide sequence ID" value="NZ_CP121045.1"/>
</dbReference>
<feature type="transmembrane region" description="Helical" evidence="7">
    <location>
        <begin position="48"/>
        <end position="67"/>
    </location>
</feature>
<dbReference type="Proteomes" id="UP000075787">
    <property type="component" value="Unassembled WGS sequence"/>
</dbReference>
<evidence type="ECO:0000259" key="8">
    <source>
        <dbReference type="Pfam" id="PF00892"/>
    </source>
</evidence>
<dbReference type="OrthoDB" id="9812899at2"/>
<evidence type="ECO:0000256" key="7">
    <source>
        <dbReference type="SAM" id="Phobius"/>
    </source>
</evidence>
<dbReference type="GO" id="GO:0016020">
    <property type="term" value="C:membrane"/>
    <property type="evidence" value="ECO:0007669"/>
    <property type="project" value="UniProtKB-SubCell"/>
</dbReference>
<dbReference type="EMBL" id="LPZR01000023">
    <property type="protein sequence ID" value="KYO57421.1"/>
    <property type="molecule type" value="Genomic_DNA"/>
</dbReference>
<evidence type="ECO:0000313" key="10">
    <source>
        <dbReference type="Proteomes" id="UP000075787"/>
    </source>
</evidence>
<dbReference type="PROSITE" id="PS51257">
    <property type="entry name" value="PROKAR_LIPOPROTEIN"/>
    <property type="match status" value="1"/>
</dbReference>
<name>A0A162LWL0_9PROT</name>
<feature type="transmembrane region" description="Helical" evidence="7">
    <location>
        <begin position="109"/>
        <end position="127"/>
    </location>
</feature>
<gene>
    <name evidence="9" type="ORF">AUP44_20205</name>
</gene>
<comment type="subcellular location">
    <subcellularLocation>
        <location evidence="1">Membrane</location>
        <topology evidence="1">Multi-pass membrane protein</topology>
    </subcellularLocation>
</comment>
<dbReference type="InterPro" id="IPR037185">
    <property type="entry name" value="EmrE-like"/>
</dbReference>
<comment type="similarity">
    <text evidence="2">Belongs to the drug/metabolite transporter (DMT) superfamily. 10 TMS drug/metabolite exporter (DME) (TC 2.A.7.3) family.</text>
</comment>
<reference evidence="9 10" key="1">
    <citation type="submission" date="2015-12" db="EMBL/GenBank/DDBJ databases">
        <title>Genome sequence of Tistrella mobilis MCCC 1A02139.</title>
        <authorList>
            <person name="Lu L."/>
            <person name="Lai Q."/>
            <person name="Shao Z."/>
            <person name="Qian P."/>
        </authorList>
    </citation>
    <scope>NUCLEOTIDE SEQUENCE [LARGE SCALE GENOMIC DNA]</scope>
    <source>
        <strain evidence="9 10">MCCC 1A02139</strain>
    </source>
</reference>
<evidence type="ECO:0000256" key="6">
    <source>
        <dbReference type="SAM" id="MobiDB-lite"/>
    </source>
</evidence>
<protein>
    <recommendedName>
        <fullName evidence="8">EamA domain-containing protein</fullName>
    </recommendedName>
</protein>
<feature type="transmembrane region" description="Helical" evidence="7">
    <location>
        <begin position="190"/>
        <end position="212"/>
    </location>
</feature>
<feature type="transmembrane region" description="Helical" evidence="7">
    <location>
        <begin position="136"/>
        <end position="154"/>
    </location>
</feature>
<evidence type="ECO:0000256" key="2">
    <source>
        <dbReference type="ARBA" id="ARBA00009853"/>
    </source>
</evidence>
<evidence type="ECO:0000256" key="4">
    <source>
        <dbReference type="ARBA" id="ARBA00022989"/>
    </source>
</evidence>
<keyword evidence="4 7" id="KW-1133">Transmembrane helix</keyword>
<organism evidence="9 10">
    <name type="scientific">Tistrella mobilis</name>
    <dbReference type="NCBI Taxonomy" id="171437"/>
    <lineage>
        <taxon>Bacteria</taxon>
        <taxon>Pseudomonadati</taxon>
        <taxon>Pseudomonadota</taxon>
        <taxon>Alphaproteobacteria</taxon>
        <taxon>Geminicoccales</taxon>
        <taxon>Geminicoccaceae</taxon>
        <taxon>Tistrella</taxon>
    </lineage>
</organism>
<dbReference type="SUPFAM" id="SSF103481">
    <property type="entry name" value="Multidrug resistance efflux transporter EmrE"/>
    <property type="match status" value="2"/>
</dbReference>
<dbReference type="InterPro" id="IPR000620">
    <property type="entry name" value="EamA_dom"/>
</dbReference>
<dbReference type="PANTHER" id="PTHR22911:SF6">
    <property type="entry name" value="SOLUTE CARRIER FAMILY 35 MEMBER G1"/>
    <property type="match status" value="1"/>
</dbReference>
<proteinExistence type="inferred from homology"/>
<dbReference type="Gene3D" id="1.10.3730.20">
    <property type="match status" value="1"/>
</dbReference>
<evidence type="ECO:0000313" key="9">
    <source>
        <dbReference type="EMBL" id="KYO57421.1"/>
    </source>
</evidence>
<feature type="region of interest" description="Disordered" evidence="6">
    <location>
        <begin position="299"/>
        <end position="320"/>
    </location>
</feature>
<feature type="domain" description="EamA" evidence="8">
    <location>
        <begin position="20"/>
        <end position="150"/>
    </location>
</feature>
<dbReference type="PANTHER" id="PTHR22911">
    <property type="entry name" value="ACYL-MALONYL CONDENSING ENZYME-RELATED"/>
    <property type="match status" value="1"/>
</dbReference>
<evidence type="ECO:0000256" key="5">
    <source>
        <dbReference type="ARBA" id="ARBA00023136"/>
    </source>
</evidence>
<keyword evidence="5 7" id="KW-0472">Membrane</keyword>
<sequence>MPVRPVPSAPVDPGRALIVGGLWMTAACGMLALLAAEIRMAAQHVHPLEVVFFRNLFGVVLMVPMLRRLPLPYDFRRRWTLFGLRGLTSFLAMSTWFFAVATIPLADAVALNFTLPLFATLLAVIALGETVRARRWTALAVGFAGTLVVLRPGFTEVSAGTIAALASALFMASSAISIRRMAAHDGPAVITFWSNIVMTPISLIPAAFVWTWPGWEGWAWLLLVGATAIIAQIFLSRAYAAAPTSAVMPFDFTRLPFAVLIGLAFFDEVPDPWTLVGATVIIGSAVYITRREARLASRPTAGQITTAPQPDRPEITSEDK</sequence>
<feature type="transmembrane region" description="Helical" evidence="7">
    <location>
        <begin position="247"/>
        <end position="266"/>
    </location>
</feature>
<feature type="domain" description="EamA" evidence="8">
    <location>
        <begin position="160"/>
        <end position="289"/>
    </location>
</feature>
<comment type="caution">
    <text evidence="9">The sequence shown here is derived from an EMBL/GenBank/DDBJ whole genome shotgun (WGS) entry which is preliminary data.</text>
</comment>
<evidence type="ECO:0000256" key="1">
    <source>
        <dbReference type="ARBA" id="ARBA00004141"/>
    </source>
</evidence>
<feature type="transmembrane region" description="Helical" evidence="7">
    <location>
        <begin position="16"/>
        <end position="36"/>
    </location>
</feature>
<dbReference type="AlphaFoldDB" id="A0A162LWL0"/>
<feature type="transmembrane region" description="Helical" evidence="7">
    <location>
        <begin position="218"/>
        <end position="235"/>
    </location>
</feature>
<dbReference type="GeneID" id="97243965"/>
<evidence type="ECO:0000256" key="3">
    <source>
        <dbReference type="ARBA" id="ARBA00022692"/>
    </source>
</evidence>
<keyword evidence="3 7" id="KW-0812">Transmembrane</keyword>
<feature type="compositionally biased region" description="Basic and acidic residues" evidence="6">
    <location>
        <begin position="311"/>
        <end position="320"/>
    </location>
</feature>
<feature type="transmembrane region" description="Helical" evidence="7">
    <location>
        <begin position="79"/>
        <end position="103"/>
    </location>
</feature>
<dbReference type="Pfam" id="PF00892">
    <property type="entry name" value="EamA"/>
    <property type="match status" value="2"/>
</dbReference>